<reference evidence="2 3" key="1">
    <citation type="journal article" date="2019" name="Sci. Rep.">
        <title>A high-quality genome of Eragrostis curvula grass provides insights into Poaceae evolution and supports new strategies to enhance forage quality.</title>
        <authorList>
            <person name="Carballo J."/>
            <person name="Santos B.A.C.M."/>
            <person name="Zappacosta D."/>
            <person name="Garbus I."/>
            <person name="Selva J.P."/>
            <person name="Gallo C.A."/>
            <person name="Diaz A."/>
            <person name="Albertini E."/>
            <person name="Caccamo M."/>
            <person name="Echenique V."/>
        </authorList>
    </citation>
    <scope>NUCLEOTIDE SEQUENCE [LARGE SCALE GENOMIC DNA]</scope>
    <source>
        <strain evidence="3">cv. Victoria</strain>
        <tissue evidence="2">Leaf</tissue>
    </source>
</reference>
<comment type="caution">
    <text evidence="2">The sequence shown here is derived from an EMBL/GenBank/DDBJ whole genome shotgun (WGS) entry which is preliminary data.</text>
</comment>
<proteinExistence type="predicted"/>
<evidence type="ECO:0000313" key="3">
    <source>
        <dbReference type="Proteomes" id="UP000324897"/>
    </source>
</evidence>
<dbReference type="AlphaFoldDB" id="A0A5J9UL42"/>
<keyword evidence="3" id="KW-1185">Reference proteome</keyword>
<dbReference type="Proteomes" id="UP000324897">
    <property type="component" value="Chromosome 2"/>
</dbReference>
<gene>
    <name evidence="2" type="ORF">EJB05_26393</name>
</gene>
<organism evidence="2 3">
    <name type="scientific">Eragrostis curvula</name>
    <name type="common">weeping love grass</name>
    <dbReference type="NCBI Taxonomy" id="38414"/>
    <lineage>
        <taxon>Eukaryota</taxon>
        <taxon>Viridiplantae</taxon>
        <taxon>Streptophyta</taxon>
        <taxon>Embryophyta</taxon>
        <taxon>Tracheophyta</taxon>
        <taxon>Spermatophyta</taxon>
        <taxon>Magnoliopsida</taxon>
        <taxon>Liliopsida</taxon>
        <taxon>Poales</taxon>
        <taxon>Poaceae</taxon>
        <taxon>PACMAD clade</taxon>
        <taxon>Chloridoideae</taxon>
        <taxon>Eragrostideae</taxon>
        <taxon>Eragrostidinae</taxon>
        <taxon>Eragrostis</taxon>
    </lineage>
</organism>
<evidence type="ECO:0000256" key="1">
    <source>
        <dbReference type="SAM" id="MobiDB-lite"/>
    </source>
</evidence>
<dbReference type="EMBL" id="RWGY01000013">
    <property type="protein sequence ID" value="TVU24001.1"/>
    <property type="molecule type" value="Genomic_DNA"/>
</dbReference>
<dbReference type="Gramene" id="TVU24001">
    <property type="protein sequence ID" value="TVU24001"/>
    <property type="gene ID" value="EJB05_26393"/>
</dbReference>
<name>A0A5J9UL42_9POAL</name>
<sequence length="191" mass="21650">MHCGRRRMWIRDGKLLRGSRSEPLRQAGHGNRRPAPSPPLARSADKCFNSHDKWKSSSGDVIMKMLKSPPHSRSGDNIFALQHEDLEKLQIEEVLLMTTSHDDHSRNVSHIEDMSIGDGDQVKDQSTIQGYYETDGEDQVAIDILMKTSPLPSPSMCLTRRCDMWVIDKKKVVMEGSSGDDGEMLLLRRTY</sequence>
<evidence type="ECO:0000313" key="2">
    <source>
        <dbReference type="EMBL" id="TVU24001.1"/>
    </source>
</evidence>
<feature type="non-terminal residue" evidence="2">
    <location>
        <position position="1"/>
    </location>
</feature>
<feature type="region of interest" description="Disordered" evidence="1">
    <location>
        <begin position="14"/>
        <end position="43"/>
    </location>
</feature>
<feature type="compositionally biased region" description="Basic and acidic residues" evidence="1">
    <location>
        <begin position="14"/>
        <end position="23"/>
    </location>
</feature>
<protein>
    <submittedName>
        <fullName evidence="2">Uncharacterized protein</fullName>
    </submittedName>
</protein>
<accession>A0A5J9UL42</accession>